<dbReference type="AlphaFoldDB" id="A0A1R1YA50"/>
<feature type="compositionally biased region" description="Basic and acidic residues" evidence="1">
    <location>
        <begin position="131"/>
        <end position="145"/>
    </location>
</feature>
<dbReference type="OrthoDB" id="447637at2759"/>
<feature type="compositionally biased region" description="Polar residues" evidence="1">
    <location>
        <begin position="147"/>
        <end position="156"/>
    </location>
</feature>
<accession>A0A1R1YA50</accession>
<feature type="region of interest" description="Disordered" evidence="1">
    <location>
        <begin position="1"/>
        <end position="40"/>
    </location>
</feature>
<feature type="region of interest" description="Disordered" evidence="1">
    <location>
        <begin position="129"/>
        <end position="190"/>
    </location>
</feature>
<dbReference type="Pfam" id="PF01805">
    <property type="entry name" value="Surp"/>
    <property type="match status" value="1"/>
</dbReference>
<name>A0A1R1YA50_9FUNG</name>
<sequence length="374" mass="42379">MDTFSNSDFDESESSSNDEYSENETASYNNRKPNNSAFENDFGRQILKRDMDSRNEYSGLENQFLCFGYEAKLFPISRNELHKFETEKYLVPWYDYEYSSHPLVDRFDVRNLISEEKYTKILKRTSNMNKRHWEGDNHSVPEGSKDGITSTINSNESSDKKLTKADSSSPSEKTSEIVAEKSSTKAEGDDSFTLNFSIPNDIIPPKTRKDFEIMEKTAKFICCKETGSEQSQMEIKLMVKQSSNPVFGFLSKSNELHRFYIHLKYLIQMGLYGYESQSDSDDDVDPSQPTTAPLPSPPQPSTSQSSVSKLAAEISGSKVYEDKSGAGTSDLSNNSRKELGSTLNNKSVDKLELDIKKKVEVSEIQFVKLPSHIK</sequence>
<dbReference type="Gene3D" id="1.10.10.790">
    <property type="entry name" value="Surp module"/>
    <property type="match status" value="1"/>
</dbReference>
<evidence type="ECO:0000256" key="1">
    <source>
        <dbReference type="SAM" id="MobiDB-lite"/>
    </source>
</evidence>
<feature type="compositionally biased region" description="Polar residues" evidence="1">
    <location>
        <begin position="25"/>
        <end position="38"/>
    </location>
</feature>
<protein>
    <submittedName>
        <fullName evidence="3">Protein suppressor of white apricot</fullName>
    </submittedName>
</protein>
<dbReference type="PROSITE" id="PS50128">
    <property type="entry name" value="SURP"/>
    <property type="match status" value="1"/>
</dbReference>
<comment type="caution">
    <text evidence="3">The sequence shown here is derived from an EMBL/GenBank/DDBJ whole genome shotgun (WGS) entry which is preliminary data.</text>
</comment>
<reference evidence="4" key="1">
    <citation type="submission" date="2017-01" db="EMBL/GenBank/DDBJ databases">
        <authorList>
            <person name="Wang Y."/>
            <person name="White M."/>
            <person name="Kvist S."/>
            <person name="Moncalvo J.-M."/>
        </authorList>
    </citation>
    <scope>NUCLEOTIDE SEQUENCE [LARGE SCALE GENOMIC DNA]</scope>
    <source>
        <strain evidence="4">ID-206-W2</strain>
    </source>
</reference>
<evidence type="ECO:0000313" key="3">
    <source>
        <dbReference type="EMBL" id="OMJ23819.1"/>
    </source>
</evidence>
<organism evidence="3 4">
    <name type="scientific">Smittium culicis</name>
    <dbReference type="NCBI Taxonomy" id="133412"/>
    <lineage>
        <taxon>Eukaryota</taxon>
        <taxon>Fungi</taxon>
        <taxon>Fungi incertae sedis</taxon>
        <taxon>Zoopagomycota</taxon>
        <taxon>Kickxellomycotina</taxon>
        <taxon>Harpellomycetes</taxon>
        <taxon>Harpellales</taxon>
        <taxon>Legeriomycetaceae</taxon>
        <taxon>Smittium</taxon>
    </lineage>
</organism>
<evidence type="ECO:0000259" key="2">
    <source>
        <dbReference type="PROSITE" id="PS50128"/>
    </source>
</evidence>
<dbReference type="GO" id="GO:0006396">
    <property type="term" value="P:RNA processing"/>
    <property type="evidence" value="ECO:0007669"/>
    <property type="project" value="InterPro"/>
</dbReference>
<proteinExistence type="predicted"/>
<dbReference type="EMBL" id="LSSM01001956">
    <property type="protein sequence ID" value="OMJ23819.1"/>
    <property type="molecule type" value="Genomic_DNA"/>
</dbReference>
<dbReference type="Proteomes" id="UP000187429">
    <property type="component" value="Unassembled WGS sequence"/>
</dbReference>
<dbReference type="SUPFAM" id="SSF109905">
    <property type="entry name" value="Surp module (SWAP domain)"/>
    <property type="match status" value="1"/>
</dbReference>
<dbReference type="InterPro" id="IPR000061">
    <property type="entry name" value="Surp"/>
</dbReference>
<keyword evidence="4" id="KW-1185">Reference proteome</keyword>
<feature type="compositionally biased region" description="Basic and acidic residues" evidence="1">
    <location>
        <begin position="173"/>
        <end position="188"/>
    </location>
</feature>
<feature type="domain" description="SURP motif" evidence="2">
    <location>
        <begin position="213"/>
        <end position="260"/>
    </location>
</feature>
<evidence type="ECO:0000313" key="4">
    <source>
        <dbReference type="Proteomes" id="UP000187429"/>
    </source>
</evidence>
<dbReference type="InterPro" id="IPR035967">
    <property type="entry name" value="SWAP/Surp_sf"/>
</dbReference>
<dbReference type="GO" id="GO:0003723">
    <property type="term" value="F:RNA binding"/>
    <property type="evidence" value="ECO:0007669"/>
    <property type="project" value="InterPro"/>
</dbReference>
<dbReference type="SMART" id="SM00648">
    <property type="entry name" value="SWAP"/>
    <property type="match status" value="1"/>
</dbReference>
<gene>
    <name evidence="3" type="ORF">AYI69_g4856</name>
</gene>
<feature type="region of interest" description="Disordered" evidence="1">
    <location>
        <begin position="276"/>
        <end position="344"/>
    </location>
</feature>